<comment type="similarity">
    <text evidence="3">Belongs to the AB hydrolase superfamily. ABHD14 family.</text>
</comment>
<feature type="domain" description="AB hydrolase-1" evidence="4">
    <location>
        <begin position="58"/>
        <end position="156"/>
    </location>
</feature>
<name>A0AAV6VKI2_9ARAC</name>
<dbReference type="GO" id="GO:0005737">
    <property type="term" value="C:cytoplasm"/>
    <property type="evidence" value="ECO:0007669"/>
    <property type="project" value="UniProtKB-SubCell"/>
</dbReference>
<dbReference type="Pfam" id="PF12697">
    <property type="entry name" value="Abhydrolase_6"/>
    <property type="match status" value="1"/>
</dbReference>
<keyword evidence="2" id="KW-0963">Cytoplasm</keyword>
<evidence type="ECO:0000256" key="2">
    <source>
        <dbReference type="ARBA" id="ARBA00022490"/>
    </source>
</evidence>
<keyword evidence="6" id="KW-1185">Reference proteome</keyword>
<accession>A0AAV6VKI2</accession>
<dbReference type="EMBL" id="JAFNEN010000058">
    <property type="protein sequence ID" value="KAG8197174.1"/>
    <property type="molecule type" value="Genomic_DNA"/>
</dbReference>
<sequence>MSFSWKTVDLKGKEIPEEIRLKKDCVEINCGFKLIQNAQVYYKEALPPADSIKSNVSVLLLHGQRFSSKTWAELGSIKYLAAMGFLTIAIDLPGYGESTAGKIDDKSEFLHSVFQTFEMDLPVVVSPSMSGQYALQYLLLKGSFLAGYVPVAPVGYEVLERLPVCKDKYIISSIYEPLQKLLYDPVPDLKDIETPTMVVFGEKDRSRSSALLSLLPNSQCQEIPNGSHPAYLDNPELWHQLLYNFLNAVAEFQAKKS</sequence>
<organism evidence="5 6">
    <name type="scientific">Oedothorax gibbosus</name>
    <dbReference type="NCBI Taxonomy" id="931172"/>
    <lineage>
        <taxon>Eukaryota</taxon>
        <taxon>Metazoa</taxon>
        <taxon>Ecdysozoa</taxon>
        <taxon>Arthropoda</taxon>
        <taxon>Chelicerata</taxon>
        <taxon>Arachnida</taxon>
        <taxon>Araneae</taxon>
        <taxon>Araneomorphae</taxon>
        <taxon>Entelegynae</taxon>
        <taxon>Araneoidea</taxon>
        <taxon>Linyphiidae</taxon>
        <taxon>Erigoninae</taxon>
        <taxon>Oedothorax</taxon>
    </lineage>
</organism>
<dbReference type="InterPro" id="IPR000073">
    <property type="entry name" value="AB_hydrolase_1"/>
</dbReference>
<dbReference type="SUPFAM" id="SSF53474">
    <property type="entry name" value="alpha/beta-Hydrolases"/>
    <property type="match status" value="1"/>
</dbReference>
<evidence type="ECO:0000313" key="6">
    <source>
        <dbReference type="Proteomes" id="UP000827092"/>
    </source>
</evidence>
<comment type="subcellular location">
    <subcellularLocation>
        <location evidence="1">Cytoplasm</location>
    </subcellularLocation>
</comment>
<evidence type="ECO:0000313" key="5">
    <source>
        <dbReference type="EMBL" id="KAG8197174.1"/>
    </source>
</evidence>
<dbReference type="AlphaFoldDB" id="A0AAV6VKI2"/>
<dbReference type="PANTHER" id="PTHR46197:SF3">
    <property type="entry name" value="AB HYDROLASE-1 DOMAIN-CONTAINING PROTEIN"/>
    <property type="match status" value="1"/>
</dbReference>
<gene>
    <name evidence="5" type="ORF">JTE90_011332</name>
</gene>
<protein>
    <recommendedName>
        <fullName evidence="4">AB hydrolase-1 domain-containing protein</fullName>
    </recommendedName>
</protein>
<proteinExistence type="inferred from homology"/>
<reference evidence="5 6" key="1">
    <citation type="journal article" date="2022" name="Nat. Ecol. Evol.">
        <title>A masculinizing supergene underlies an exaggerated male reproductive morph in a spider.</title>
        <authorList>
            <person name="Hendrickx F."/>
            <person name="De Corte Z."/>
            <person name="Sonet G."/>
            <person name="Van Belleghem S.M."/>
            <person name="Kostlbacher S."/>
            <person name="Vangestel C."/>
        </authorList>
    </citation>
    <scope>NUCLEOTIDE SEQUENCE [LARGE SCALE GENOMIC DNA]</scope>
    <source>
        <strain evidence="5">W744_W776</strain>
    </source>
</reference>
<evidence type="ECO:0000256" key="1">
    <source>
        <dbReference type="ARBA" id="ARBA00004496"/>
    </source>
</evidence>
<dbReference type="InterPro" id="IPR029058">
    <property type="entry name" value="AB_hydrolase_fold"/>
</dbReference>
<dbReference type="Proteomes" id="UP000827092">
    <property type="component" value="Unassembled WGS sequence"/>
</dbReference>
<dbReference type="PANTHER" id="PTHR46197">
    <property type="entry name" value="PROTEIN ABHD14B-LIKE"/>
    <property type="match status" value="1"/>
</dbReference>
<comment type="caution">
    <text evidence="5">The sequence shown here is derived from an EMBL/GenBank/DDBJ whole genome shotgun (WGS) entry which is preliminary data.</text>
</comment>
<dbReference type="Gene3D" id="3.40.50.1820">
    <property type="entry name" value="alpha/beta hydrolase"/>
    <property type="match status" value="1"/>
</dbReference>
<evidence type="ECO:0000256" key="3">
    <source>
        <dbReference type="ARBA" id="ARBA00037942"/>
    </source>
</evidence>
<evidence type="ECO:0000259" key="4">
    <source>
        <dbReference type="Pfam" id="PF12697"/>
    </source>
</evidence>